<dbReference type="STRING" id="1075090.GOAMR_33_01520"/>
<name>G7GNY9_9ACTN</name>
<comment type="caution">
    <text evidence="1">The sequence shown here is derived from an EMBL/GenBank/DDBJ whole genome shotgun (WGS) entry which is preliminary data.</text>
</comment>
<keyword evidence="2" id="KW-1185">Reference proteome</keyword>
<reference evidence="1 2" key="1">
    <citation type="submission" date="2011-11" db="EMBL/GenBank/DDBJ databases">
        <title>Whole genome shotgun sequence of Gordonia amarae NBRC 15530.</title>
        <authorList>
            <person name="Takarada H."/>
            <person name="Hosoyama A."/>
            <person name="Tsuchikane K."/>
            <person name="Katsumata H."/>
            <person name="Yamazaki S."/>
            <person name="Fujita N."/>
        </authorList>
    </citation>
    <scope>NUCLEOTIDE SEQUENCE [LARGE SCALE GENOMIC DNA]</scope>
    <source>
        <strain evidence="1 2">NBRC 15530</strain>
    </source>
</reference>
<dbReference type="AlphaFoldDB" id="G7GNY9"/>
<gene>
    <name evidence="1" type="ORF">GOAMR_33_01520</name>
</gene>
<organism evidence="1 2">
    <name type="scientific">Gordonia amarae NBRC 15530</name>
    <dbReference type="NCBI Taxonomy" id="1075090"/>
    <lineage>
        <taxon>Bacteria</taxon>
        <taxon>Bacillati</taxon>
        <taxon>Actinomycetota</taxon>
        <taxon>Actinomycetes</taxon>
        <taxon>Mycobacteriales</taxon>
        <taxon>Gordoniaceae</taxon>
        <taxon>Gordonia</taxon>
    </lineage>
</organism>
<dbReference type="eggNOG" id="ENOG5033KCE">
    <property type="taxonomic scope" value="Bacteria"/>
</dbReference>
<dbReference type="RefSeq" id="WP_005186154.1">
    <property type="nucleotide sequence ID" value="NZ_BAED01000033.1"/>
</dbReference>
<evidence type="ECO:0000313" key="2">
    <source>
        <dbReference type="Proteomes" id="UP000006023"/>
    </source>
</evidence>
<accession>G7GNY9</accession>
<protein>
    <submittedName>
        <fullName evidence="1">Uncharacterized protein</fullName>
    </submittedName>
</protein>
<evidence type="ECO:0000313" key="1">
    <source>
        <dbReference type="EMBL" id="GAB05314.1"/>
    </source>
</evidence>
<sequence>MVDRLERNKDLIQELVESTAVHVGSITTIITKAVADVAREIGEIITDGFEMREAAKLAEQDEARHVIDIDTEDPELDDQADLPVRDTADYALTEDDVEVPTLDAEIVEPPALDHQQSR</sequence>
<proteinExistence type="predicted"/>
<dbReference type="Proteomes" id="UP000006023">
    <property type="component" value="Unassembled WGS sequence"/>
</dbReference>
<dbReference type="EMBL" id="BAED01000033">
    <property type="protein sequence ID" value="GAB05314.1"/>
    <property type="molecule type" value="Genomic_DNA"/>
</dbReference>